<proteinExistence type="predicted"/>
<dbReference type="SMART" id="SM00399">
    <property type="entry name" value="ZnF_C4"/>
    <property type="match status" value="1"/>
</dbReference>
<dbReference type="SUPFAM" id="SSF57716">
    <property type="entry name" value="Glucocorticoid receptor-like (DNA-binding domain)"/>
    <property type="match status" value="1"/>
</dbReference>
<sequence>MPKLGTSKRSNRECLVCGTTTKTAHMGVDVCRACTVFYRRASGTKKPYACRAGTKGCVAGKGLNCKKCRLHHIDHILEKSGAKDQLITIPEEKTVSFQPMVEITQSSEIRMNSSIIPISNVFLNCGDDMCAQPVLWRVKTAYE</sequence>
<keyword evidence="8" id="KW-0539">Nucleus</keyword>
<dbReference type="PROSITE" id="PS51030">
    <property type="entry name" value="NUCLEAR_REC_DBD_2"/>
    <property type="match status" value="1"/>
</dbReference>
<evidence type="ECO:0000256" key="6">
    <source>
        <dbReference type="ARBA" id="ARBA00023163"/>
    </source>
</evidence>
<name>A0AAV5TCY6_9BILA</name>
<keyword evidence="4" id="KW-0805">Transcription regulation</keyword>
<dbReference type="PANTHER" id="PTHR46011:SF6">
    <property type="entry name" value="HIGH ZINC ACTIVATED NUCLEAR RECEPTOR PROTEIN"/>
    <property type="match status" value="1"/>
</dbReference>
<evidence type="ECO:0000313" key="10">
    <source>
        <dbReference type="EMBL" id="GMS93417.1"/>
    </source>
</evidence>
<evidence type="ECO:0000256" key="7">
    <source>
        <dbReference type="ARBA" id="ARBA00023170"/>
    </source>
</evidence>
<evidence type="ECO:0000256" key="5">
    <source>
        <dbReference type="ARBA" id="ARBA00023125"/>
    </source>
</evidence>
<dbReference type="InterPro" id="IPR013088">
    <property type="entry name" value="Znf_NHR/GATA"/>
</dbReference>
<keyword evidence="5" id="KW-0238">DNA-binding</keyword>
<comment type="caution">
    <text evidence="10">The sequence shown here is derived from an EMBL/GenBank/DDBJ whole genome shotgun (WGS) entry which is preliminary data.</text>
</comment>
<keyword evidence="6" id="KW-0804">Transcription</keyword>
<dbReference type="AlphaFoldDB" id="A0AAV5TCY6"/>
<keyword evidence="11" id="KW-1185">Reference proteome</keyword>
<feature type="domain" description="Nuclear receptor" evidence="9">
    <location>
        <begin position="11"/>
        <end position="89"/>
    </location>
</feature>
<dbReference type="Pfam" id="PF00105">
    <property type="entry name" value="zf-C4"/>
    <property type="match status" value="1"/>
</dbReference>
<evidence type="ECO:0000256" key="3">
    <source>
        <dbReference type="ARBA" id="ARBA00022833"/>
    </source>
</evidence>
<keyword evidence="7" id="KW-0675">Receptor</keyword>
<dbReference type="EMBL" id="BTSX01000004">
    <property type="protein sequence ID" value="GMS93417.1"/>
    <property type="molecule type" value="Genomic_DNA"/>
</dbReference>
<evidence type="ECO:0000259" key="9">
    <source>
        <dbReference type="PROSITE" id="PS51030"/>
    </source>
</evidence>
<dbReference type="PANTHER" id="PTHR46011">
    <property type="entry name" value="NUCLEAR HORMONE RECEPTOR FAMILY MEMBER NHR-86-RELATED"/>
    <property type="match status" value="1"/>
</dbReference>
<accession>A0AAV5TCY6</accession>
<keyword evidence="3" id="KW-0862">Zinc</keyword>
<evidence type="ECO:0000256" key="4">
    <source>
        <dbReference type="ARBA" id="ARBA00023015"/>
    </source>
</evidence>
<protein>
    <recommendedName>
        <fullName evidence="9">Nuclear receptor domain-containing protein</fullName>
    </recommendedName>
</protein>
<dbReference type="InterPro" id="IPR001628">
    <property type="entry name" value="Znf_hrmn_rcpt"/>
</dbReference>
<evidence type="ECO:0000313" key="11">
    <source>
        <dbReference type="Proteomes" id="UP001432027"/>
    </source>
</evidence>
<dbReference type="GO" id="GO:0003700">
    <property type="term" value="F:DNA-binding transcription factor activity"/>
    <property type="evidence" value="ECO:0007669"/>
    <property type="project" value="InterPro"/>
</dbReference>
<evidence type="ECO:0000256" key="2">
    <source>
        <dbReference type="ARBA" id="ARBA00022771"/>
    </source>
</evidence>
<dbReference type="Gene3D" id="3.30.50.10">
    <property type="entry name" value="Erythroid Transcription Factor GATA-1, subunit A"/>
    <property type="match status" value="1"/>
</dbReference>
<organism evidence="10 11">
    <name type="scientific">Pristionchus entomophagus</name>
    <dbReference type="NCBI Taxonomy" id="358040"/>
    <lineage>
        <taxon>Eukaryota</taxon>
        <taxon>Metazoa</taxon>
        <taxon>Ecdysozoa</taxon>
        <taxon>Nematoda</taxon>
        <taxon>Chromadorea</taxon>
        <taxon>Rhabditida</taxon>
        <taxon>Rhabditina</taxon>
        <taxon>Diplogasteromorpha</taxon>
        <taxon>Diplogasteroidea</taxon>
        <taxon>Neodiplogasteridae</taxon>
        <taxon>Pristionchus</taxon>
    </lineage>
</organism>
<reference evidence="10" key="1">
    <citation type="submission" date="2023-10" db="EMBL/GenBank/DDBJ databases">
        <title>Genome assembly of Pristionchus species.</title>
        <authorList>
            <person name="Yoshida K."/>
            <person name="Sommer R.J."/>
        </authorList>
    </citation>
    <scope>NUCLEOTIDE SEQUENCE</scope>
    <source>
        <strain evidence="10">RS0144</strain>
    </source>
</reference>
<gene>
    <name evidence="10" type="ORF">PENTCL1PPCAC_15592</name>
</gene>
<dbReference type="GO" id="GO:0043565">
    <property type="term" value="F:sequence-specific DNA binding"/>
    <property type="evidence" value="ECO:0007669"/>
    <property type="project" value="InterPro"/>
</dbReference>
<keyword evidence="2" id="KW-0863">Zinc-finger</keyword>
<dbReference type="Proteomes" id="UP001432027">
    <property type="component" value="Unassembled WGS sequence"/>
</dbReference>
<keyword evidence="1" id="KW-0479">Metal-binding</keyword>
<evidence type="ECO:0000256" key="1">
    <source>
        <dbReference type="ARBA" id="ARBA00022723"/>
    </source>
</evidence>
<dbReference type="GO" id="GO:0005634">
    <property type="term" value="C:nucleus"/>
    <property type="evidence" value="ECO:0007669"/>
    <property type="project" value="TreeGrafter"/>
</dbReference>
<dbReference type="GO" id="GO:0008270">
    <property type="term" value="F:zinc ion binding"/>
    <property type="evidence" value="ECO:0007669"/>
    <property type="project" value="UniProtKB-KW"/>
</dbReference>
<evidence type="ECO:0000256" key="8">
    <source>
        <dbReference type="ARBA" id="ARBA00023242"/>
    </source>
</evidence>